<proteinExistence type="predicted"/>
<evidence type="ECO:0000313" key="2">
    <source>
        <dbReference type="Proteomes" id="UP000030533"/>
    </source>
</evidence>
<dbReference type="Proteomes" id="UP000030533">
    <property type="component" value="Unassembled WGS sequence"/>
</dbReference>
<sequence length="44" mass="5133">MYGLRIKKKSQIIKNCKENILKKFIPTLKILCNFARNSILLIPS</sequence>
<dbReference type="AlphaFoldDB" id="A0A0A2AHX6"/>
<gene>
    <name evidence="1" type="ORF">EU98_1629</name>
</gene>
<name>A0A0A2AHX6_PROMR</name>
<evidence type="ECO:0000313" key="1">
    <source>
        <dbReference type="EMBL" id="KGG00100.1"/>
    </source>
</evidence>
<accession>A0A0A2AHX6</accession>
<comment type="caution">
    <text evidence="1">The sequence shown here is derived from an EMBL/GenBank/DDBJ whole genome shotgun (WGS) entry which is preliminary data.</text>
</comment>
<protein>
    <submittedName>
        <fullName evidence="1">Uncharacterized protein</fullName>
    </submittedName>
</protein>
<dbReference type="EMBL" id="JNAO01000013">
    <property type="protein sequence ID" value="KGG00100.1"/>
    <property type="molecule type" value="Genomic_DNA"/>
</dbReference>
<organism evidence="1 2">
    <name type="scientific">Prochlorococcus marinus str. MIT 9314</name>
    <dbReference type="NCBI Taxonomy" id="167548"/>
    <lineage>
        <taxon>Bacteria</taxon>
        <taxon>Bacillati</taxon>
        <taxon>Cyanobacteriota</taxon>
        <taxon>Cyanophyceae</taxon>
        <taxon>Synechococcales</taxon>
        <taxon>Prochlorococcaceae</taxon>
        <taxon>Prochlorococcus</taxon>
    </lineage>
</organism>
<reference evidence="2" key="1">
    <citation type="journal article" date="2014" name="Sci. Data">
        <title>Genomes of diverse isolates of the marine cyanobacterium Prochlorococcus.</title>
        <authorList>
            <person name="Biller S."/>
            <person name="Berube P."/>
            <person name="Thompson J."/>
            <person name="Kelly L."/>
            <person name="Roggensack S."/>
            <person name="Awad L."/>
            <person name="Roache-Johnson K."/>
            <person name="Ding H."/>
            <person name="Giovannoni S.J."/>
            <person name="Moore L.R."/>
            <person name="Chisholm S.W."/>
        </authorList>
    </citation>
    <scope>NUCLEOTIDE SEQUENCE [LARGE SCALE GENOMIC DNA]</scope>
    <source>
        <strain evidence="2">MIT 9314</strain>
    </source>
</reference>